<sequence length="543" mass="62030">MGKILERIIVNRLTKWMDDNPAHQLSSNQYRFREGRFTCDAFSRVQEVIDEAVDQNGVVVAIGIDIANAFNSLSWPAIRRAMENKKFPEYLRRMIDGYLFERTIEHIDGRGNVRVKQMRAGVPQGSVLGPTLWNIGYDCILQEGAESGCQIICYADNTLVLATADTVERATARTNLQVGLVVNRIKRLSLKVSGSKTEAVLFRGPRRKVENYPVVTVDGEFIQVGTSMKYLGVMLDSRMTFQTHFEYIERKMSKVSRAFGRLMPNLRGPGEVKRRLYANVILSIVLYAAPIWCDALTSTRRNREKLDRLMKVMNIRVISAYRTVSLEASSILARIPPLHLLAATRKRVLIRTTDLRSSGQWTKESANAIREAETLIMYRQWEIHLRKSLLARARTRDAVLPSLALWLNREHGGITFHATQLLTEHGCFASYLYRIKKVASPVCEHCDSNRENTAEHTLQVCNAWSENRAALTSAVDVNLDLESVVRAICESRESWFAFSKFAKEVMLKKETIEREKEVQEALTRTVRRRRRNRDDDDNASSSQ</sequence>
<keyword evidence="3" id="KW-0548">Nucleotidyltransferase</keyword>
<protein>
    <submittedName>
        <fullName evidence="3">Reverse transcriptase</fullName>
    </submittedName>
</protein>
<gene>
    <name evidence="3" type="ORF">RF55_9880</name>
</gene>
<evidence type="ECO:0000259" key="2">
    <source>
        <dbReference type="PROSITE" id="PS50878"/>
    </source>
</evidence>
<dbReference type="Proteomes" id="UP000036403">
    <property type="component" value="Unassembled WGS sequence"/>
</dbReference>
<feature type="region of interest" description="Disordered" evidence="1">
    <location>
        <begin position="518"/>
        <end position="543"/>
    </location>
</feature>
<dbReference type="PANTHER" id="PTHR19446">
    <property type="entry name" value="REVERSE TRANSCRIPTASES"/>
    <property type="match status" value="1"/>
</dbReference>
<proteinExistence type="predicted"/>
<keyword evidence="4" id="KW-1185">Reference proteome</keyword>
<accession>A0A0J7KIW1</accession>
<comment type="caution">
    <text evidence="3">The sequence shown here is derived from an EMBL/GenBank/DDBJ whole genome shotgun (WGS) entry which is preliminary data.</text>
</comment>
<dbReference type="GO" id="GO:0003964">
    <property type="term" value="F:RNA-directed DNA polymerase activity"/>
    <property type="evidence" value="ECO:0007669"/>
    <property type="project" value="UniProtKB-KW"/>
</dbReference>
<keyword evidence="3" id="KW-0808">Transferase</keyword>
<reference evidence="3 4" key="1">
    <citation type="submission" date="2015-04" db="EMBL/GenBank/DDBJ databases">
        <title>Lasius niger genome sequencing.</title>
        <authorList>
            <person name="Konorov E.A."/>
            <person name="Nikitin M.A."/>
            <person name="Kirill M.V."/>
            <person name="Chang P."/>
        </authorList>
    </citation>
    <scope>NUCLEOTIDE SEQUENCE [LARGE SCALE GENOMIC DNA]</scope>
    <source>
        <tissue evidence="3">Whole</tissue>
    </source>
</reference>
<name>A0A0J7KIW1_LASNI</name>
<evidence type="ECO:0000313" key="3">
    <source>
        <dbReference type="EMBL" id="KMQ90373.1"/>
    </source>
</evidence>
<dbReference type="PaxDb" id="67767-A0A0J7KIW1"/>
<organism evidence="3 4">
    <name type="scientific">Lasius niger</name>
    <name type="common">Black garden ant</name>
    <dbReference type="NCBI Taxonomy" id="67767"/>
    <lineage>
        <taxon>Eukaryota</taxon>
        <taxon>Metazoa</taxon>
        <taxon>Ecdysozoa</taxon>
        <taxon>Arthropoda</taxon>
        <taxon>Hexapoda</taxon>
        <taxon>Insecta</taxon>
        <taxon>Pterygota</taxon>
        <taxon>Neoptera</taxon>
        <taxon>Endopterygota</taxon>
        <taxon>Hymenoptera</taxon>
        <taxon>Apocrita</taxon>
        <taxon>Aculeata</taxon>
        <taxon>Formicoidea</taxon>
        <taxon>Formicidae</taxon>
        <taxon>Formicinae</taxon>
        <taxon>Lasius</taxon>
        <taxon>Lasius</taxon>
    </lineage>
</organism>
<dbReference type="AlphaFoldDB" id="A0A0J7KIW1"/>
<evidence type="ECO:0000256" key="1">
    <source>
        <dbReference type="SAM" id="MobiDB-lite"/>
    </source>
</evidence>
<dbReference type="Pfam" id="PF00078">
    <property type="entry name" value="RVT_1"/>
    <property type="match status" value="1"/>
</dbReference>
<dbReference type="EMBL" id="LBMM01006725">
    <property type="protein sequence ID" value="KMQ90373.1"/>
    <property type="molecule type" value="Genomic_DNA"/>
</dbReference>
<dbReference type="PROSITE" id="PS50878">
    <property type="entry name" value="RT_POL"/>
    <property type="match status" value="1"/>
</dbReference>
<dbReference type="STRING" id="67767.A0A0J7KIW1"/>
<feature type="domain" description="Reverse transcriptase" evidence="2">
    <location>
        <begin position="1"/>
        <end position="235"/>
    </location>
</feature>
<keyword evidence="3" id="KW-0695">RNA-directed DNA polymerase</keyword>
<dbReference type="InterPro" id="IPR000477">
    <property type="entry name" value="RT_dom"/>
</dbReference>
<dbReference type="OrthoDB" id="6623216at2759"/>
<evidence type="ECO:0000313" key="4">
    <source>
        <dbReference type="Proteomes" id="UP000036403"/>
    </source>
</evidence>
<dbReference type="CDD" id="cd01650">
    <property type="entry name" value="RT_nLTR_like"/>
    <property type="match status" value="1"/>
</dbReference>